<dbReference type="EMBL" id="MU007063">
    <property type="protein sequence ID" value="KAF2426556.1"/>
    <property type="molecule type" value="Genomic_DNA"/>
</dbReference>
<proteinExistence type="predicted"/>
<dbReference type="AlphaFoldDB" id="A0A9P4NLU1"/>
<accession>A0A9P4NLU1</accession>
<comment type="caution">
    <text evidence="1">The sequence shown here is derived from an EMBL/GenBank/DDBJ whole genome shotgun (WGS) entry which is preliminary data.</text>
</comment>
<dbReference type="OrthoDB" id="19174at2759"/>
<organism evidence="1 2">
    <name type="scientific">Tothia fuscella</name>
    <dbReference type="NCBI Taxonomy" id="1048955"/>
    <lineage>
        <taxon>Eukaryota</taxon>
        <taxon>Fungi</taxon>
        <taxon>Dikarya</taxon>
        <taxon>Ascomycota</taxon>
        <taxon>Pezizomycotina</taxon>
        <taxon>Dothideomycetes</taxon>
        <taxon>Pleosporomycetidae</taxon>
        <taxon>Venturiales</taxon>
        <taxon>Cylindrosympodiaceae</taxon>
        <taxon>Tothia</taxon>
    </lineage>
</organism>
<sequence length="206" mass="23279">MAEPLSPPPEPTLEAKSSLRWDTAQRACRDGDLKTLKWLFDNGHLFENRSALREACISGAWGSGRQELLKRPYSTTDSIRLHTMLQTATTRAHVEMVMYLLEQFPAKDLHIAEWEVVVNAIAKGSVELLEPFVKVDPGLVNLFDPRFGSCFTVLFELVYEEELHLPVVEFFELHGANFAETPNILSDAEHSTREVRDLINARISAS</sequence>
<evidence type="ECO:0000313" key="2">
    <source>
        <dbReference type="Proteomes" id="UP000800235"/>
    </source>
</evidence>
<protein>
    <recommendedName>
        <fullName evidence="3">Ankyrin repeat protein</fullName>
    </recommendedName>
</protein>
<dbReference type="Gene3D" id="1.25.40.20">
    <property type="entry name" value="Ankyrin repeat-containing domain"/>
    <property type="match status" value="1"/>
</dbReference>
<evidence type="ECO:0000313" key="1">
    <source>
        <dbReference type="EMBL" id="KAF2426556.1"/>
    </source>
</evidence>
<dbReference type="SUPFAM" id="SSF48403">
    <property type="entry name" value="Ankyrin repeat"/>
    <property type="match status" value="1"/>
</dbReference>
<dbReference type="InterPro" id="IPR036770">
    <property type="entry name" value="Ankyrin_rpt-contain_sf"/>
</dbReference>
<dbReference type="Proteomes" id="UP000800235">
    <property type="component" value="Unassembled WGS sequence"/>
</dbReference>
<keyword evidence="2" id="KW-1185">Reference proteome</keyword>
<evidence type="ECO:0008006" key="3">
    <source>
        <dbReference type="Google" id="ProtNLM"/>
    </source>
</evidence>
<gene>
    <name evidence="1" type="ORF">EJ08DRAFT_651663</name>
</gene>
<name>A0A9P4NLU1_9PEZI</name>
<reference evidence="1" key="1">
    <citation type="journal article" date="2020" name="Stud. Mycol.">
        <title>101 Dothideomycetes genomes: a test case for predicting lifestyles and emergence of pathogens.</title>
        <authorList>
            <person name="Haridas S."/>
            <person name="Albert R."/>
            <person name="Binder M."/>
            <person name="Bloem J."/>
            <person name="Labutti K."/>
            <person name="Salamov A."/>
            <person name="Andreopoulos B."/>
            <person name="Baker S."/>
            <person name="Barry K."/>
            <person name="Bills G."/>
            <person name="Bluhm B."/>
            <person name="Cannon C."/>
            <person name="Castanera R."/>
            <person name="Culley D."/>
            <person name="Daum C."/>
            <person name="Ezra D."/>
            <person name="Gonzalez J."/>
            <person name="Henrissat B."/>
            <person name="Kuo A."/>
            <person name="Liang C."/>
            <person name="Lipzen A."/>
            <person name="Lutzoni F."/>
            <person name="Magnuson J."/>
            <person name="Mondo S."/>
            <person name="Nolan M."/>
            <person name="Ohm R."/>
            <person name="Pangilinan J."/>
            <person name="Park H.-J."/>
            <person name="Ramirez L."/>
            <person name="Alfaro M."/>
            <person name="Sun H."/>
            <person name="Tritt A."/>
            <person name="Yoshinaga Y."/>
            <person name="Zwiers L.-H."/>
            <person name="Turgeon B."/>
            <person name="Goodwin S."/>
            <person name="Spatafora J."/>
            <person name="Crous P."/>
            <person name="Grigoriev I."/>
        </authorList>
    </citation>
    <scope>NUCLEOTIDE SEQUENCE</scope>
    <source>
        <strain evidence="1">CBS 130266</strain>
    </source>
</reference>